<name>A0ABY4KUQ9_9PSED</name>
<keyword evidence="1" id="KW-0812">Transmembrane</keyword>
<proteinExistence type="predicted"/>
<feature type="transmembrane region" description="Helical" evidence="1">
    <location>
        <begin position="6"/>
        <end position="26"/>
    </location>
</feature>
<dbReference type="EMBL" id="CP096208">
    <property type="protein sequence ID" value="UPQ84601.1"/>
    <property type="molecule type" value="Genomic_DNA"/>
</dbReference>
<keyword evidence="1" id="KW-1133">Transmembrane helix</keyword>
<evidence type="ECO:0000313" key="2">
    <source>
        <dbReference type="EMBL" id="UPQ84601.1"/>
    </source>
</evidence>
<sequence length="215" mass="23827">MQYLGLAVVVGFIALLTALIAARMLAAGHWLLGWLRGTLGMLVLALAGLVGLIAWDVTTYQPLTLGAPLASLTFQADGKQRYQVRVEEGRQVRFVTLEGDLWQLDVRALHWRGIANLIGLEPGYRLEKLSGRYLAVEQQDKAHHPQVELGRSWGDVDFWAWLQHCQCAPLVLETQPRRVSYLPISDGAKYSIEMAPTGLLAKPANAAAEQAMKDW</sequence>
<keyword evidence="1" id="KW-0472">Membrane</keyword>
<evidence type="ECO:0000256" key="1">
    <source>
        <dbReference type="SAM" id="Phobius"/>
    </source>
</evidence>
<feature type="transmembrane region" description="Helical" evidence="1">
    <location>
        <begin position="33"/>
        <end position="55"/>
    </location>
</feature>
<keyword evidence="3" id="KW-1185">Reference proteome</keyword>
<gene>
    <name evidence="2" type="ORF">M0M42_09555</name>
</gene>
<organism evidence="2 3">
    <name type="scientific">Pseudomonas knackmussii</name>
    <dbReference type="NCBI Taxonomy" id="65741"/>
    <lineage>
        <taxon>Bacteria</taxon>
        <taxon>Pseudomonadati</taxon>
        <taxon>Pseudomonadota</taxon>
        <taxon>Gammaproteobacteria</taxon>
        <taxon>Pseudomonadales</taxon>
        <taxon>Pseudomonadaceae</taxon>
        <taxon>Pseudomonas</taxon>
    </lineage>
</organism>
<evidence type="ECO:0000313" key="3">
    <source>
        <dbReference type="Proteomes" id="UP000831189"/>
    </source>
</evidence>
<dbReference type="Proteomes" id="UP000831189">
    <property type="component" value="Chromosome"/>
</dbReference>
<reference evidence="2 3" key="1">
    <citation type="submission" date="2022-04" db="EMBL/GenBank/DDBJ databases">
        <title>Pseudomonas knackmussii B09-2.</title>
        <authorList>
            <person name="Deng Y."/>
        </authorList>
    </citation>
    <scope>NUCLEOTIDE SEQUENCE [LARGE SCALE GENOMIC DNA]</scope>
    <source>
        <strain evidence="2 3">B09-2</strain>
    </source>
</reference>
<evidence type="ECO:0008006" key="4">
    <source>
        <dbReference type="Google" id="ProtNLM"/>
    </source>
</evidence>
<protein>
    <recommendedName>
        <fullName evidence="4">Cation/multidrug efflux pump</fullName>
    </recommendedName>
</protein>
<accession>A0ABY4KUQ9</accession>